<sequence>MNALASTASRNLLRSSRNEMNSVATGSSRTLSTFVGSVAKKRVLEGKASDVRSAAPGGGVGHFSRSVSNPFRPTSQLLFQHTRSNQMTTPILIGAGLVGVGLVAQMLLKPKSAGPSGGKWIKGGFNKKMDKKEAAQVLGLRETALTRAKVKEAHRRMMIANHPDRGGSPYLASKINEAKDLLEKNVSR</sequence>
<keyword evidence="2" id="KW-1185">Reference proteome</keyword>
<dbReference type="Proteomes" id="UP000245626">
    <property type="component" value="Unassembled WGS sequence"/>
</dbReference>
<protein>
    <submittedName>
        <fullName evidence="1">Uncharacterized protein</fullName>
    </submittedName>
</protein>
<organism evidence="1 2">
    <name type="scientific">Violaceomyces palustris</name>
    <dbReference type="NCBI Taxonomy" id="1673888"/>
    <lineage>
        <taxon>Eukaryota</taxon>
        <taxon>Fungi</taxon>
        <taxon>Dikarya</taxon>
        <taxon>Basidiomycota</taxon>
        <taxon>Ustilaginomycotina</taxon>
        <taxon>Ustilaginomycetes</taxon>
        <taxon>Violaceomycetales</taxon>
        <taxon>Violaceomycetaceae</taxon>
        <taxon>Violaceomyces</taxon>
    </lineage>
</organism>
<reference evidence="1 2" key="1">
    <citation type="journal article" date="2018" name="Mol. Biol. Evol.">
        <title>Broad Genomic Sampling Reveals a Smut Pathogenic Ancestry of the Fungal Clade Ustilaginomycotina.</title>
        <authorList>
            <person name="Kijpornyongpan T."/>
            <person name="Mondo S.J."/>
            <person name="Barry K."/>
            <person name="Sandor L."/>
            <person name="Lee J."/>
            <person name="Lipzen A."/>
            <person name="Pangilinan J."/>
            <person name="LaButti K."/>
            <person name="Hainaut M."/>
            <person name="Henrissat B."/>
            <person name="Grigoriev I.V."/>
            <person name="Spatafora J.W."/>
            <person name="Aime M.C."/>
        </authorList>
    </citation>
    <scope>NUCLEOTIDE SEQUENCE [LARGE SCALE GENOMIC DNA]</scope>
    <source>
        <strain evidence="1 2">SA 807</strain>
    </source>
</reference>
<dbReference type="EMBL" id="KZ820333">
    <property type="protein sequence ID" value="PWN47805.1"/>
    <property type="molecule type" value="Genomic_DNA"/>
</dbReference>
<proteinExistence type="predicted"/>
<accession>A0ACD0NPY0</accession>
<name>A0ACD0NPY0_9BASI</name>
<evidence type="ECO:0000313" key="1">
    <source>
        <dbReference type="EMBL" id="PWN47805.1"/>
    </source>
</evidence>
<evidence type="ECO:0000313" key="2">
    <source>
        <dbReference type="Proteomes" id="UP000245626"/>
    </source>
</evidence>
<gene>
    <name evidence="1" type="ORF">IE53DRAFT_390038</name>
</gene>